<dbReference type="InterPro" id="IPR049512">
    <property type="entry name" value="DJR-like_dom"/>
</dbReference>
<dbReference type="AlphaFoldDB" id="A0A1S3T8U8"/>
<name>A0A1S3T8U8_VIGRR</name>
<protein>
    <submittedName>
        <fullName evidence="3">Uncharacterized protein LOC106752912</fullName>
    </submittedName>
</protein>
<evidence type="ECO:0000313" key="2">
    <source>
        <dbReference type="Proteomes" id="UP000087766"/>
    </source>
</evidence>
<dbReference type="Pfam" id="PF21738">
    <property type="entry name" value="DJR-like_dom"/>
    <property type="match status" value="1"/>
</dbReference>
<dbReference type="STRING" id="3916.A0A1S3T8U8"/>
<accession>A0A1S3T8U8</accession>
<sequence>MINWRDINYFQYHYYHPYINSFRNNDEIRIPVNSQDLYTAPGFSKLYVEGTVKYSPKTAGASADTTTNVTLTNNCIAFLFDQIRYEVNGKEIDRTRHTGITSTARVLLTRTKDEASAQEIGGWEGLSIEKEDGSFCALIPLDLLLGFFDDFKGTLLRIKQELILIRSRSDKNAYSIGAQAETDAVSIELLKVQWRVPQIKFNLGPEKTILDQIKSNVSFQIPFRSWETHEYPQLPSNNKETWKLMTTSNVEAPTYIIVLFQTSRMDNEKTDASKFDHIRLRSIKVHLNSTALPYENLNEDFQRNRFLHFYQNYLNFIPDYFDGEKLCEPPLNKLKFKDENPMFVMRCLYQDILKPGPLDIQIDMEADVNFPKNTTAYAILIHDVVFAYQSLTGTVKRIR</sequence>
<evidence type="ECO:0000313" key="3">
    <source>
        <dbReference type="RefSeq" id="XP_014490184.1"/>
    </source>
</evidence>
<gene>
    <name evidence="3" type="primary">LOC106752912</name>
</gene>
<dbReference type="Proteomes" id="UP000087766">
    <property type="component" value="Unplaced"/>
</dbReference>
<organism evidence="2 3">
    <name type="scientific">Vigna radiata var. radiata</name>
    <name type="common">Mung bean</name>
    <name type="synonym">Phaseolus aureus</name>
    <dbReference type="NCBI Taxonomy" id="3916"/>
    <lineage>
        <taxon>Eukaryota</taxon>
        <taxon>Viridiplantae</taxon>
        <taxon>Streptophyta</taxon>
        <taxon>Embryophyta</taxon>
        <taxon>Tracheophyta</taxon>
        <taxon>Spermatophyta</taxon>
        <taxon>Magnoliopsida</taxon>
        <taxon>eudicotyledons</taxon>
        <taxon>Gunneridae</taxon>
        <taxon>Pentapetalae</taxon>
        <taxon>rosids</taxon>
        <taxon>fabids</taxon>
        <taxon>Fabales</taxon>
        <taxon>Fabaceae</taxon>
        <taxon>Papilionoideae</taxon>
        <taxon>50 kb inversion clade</taxon>
        <taxon>NPAAA clade</taxon>
        <taxon>indigoferoid/millettioid clade</taxon>
        <taxon>Phaseoleae</taxon>
        <taxon>Vigna</taxon>
    </lineage>
</organism>
<dbReference type="PANTHER" id="PTHR36159">
    <property type="entry name" value="PROTEIN CBG23766"/>
    <property type="match status" value="1"/>
</dbReference>
<evidence type="ECO:0000259" key="1">
    <source>
        <dbReference type="Pfam" id="PF21738"/>
    </source>
</evidence>
<proteinExistence type="predicted"/>
<dbReference type="PANTHER" id="PTHR36159:SF1">
    <property type="entry name" value="RETROVIRUS-RELATED POL POLYPROTEIN FROM TRANSPOSON 412-LIKE PROTEIN"/>
    <property type="match status" value="1"/>
</dbReference>
<dbReference type="KEGG" id="vra:106752912"/>
<dbReference type="RefSeq" id="XP_014490184.1">
    <property type="nucleotide sequence ID" value="XM_014634698.1"/>
</dbReference>
<keyword evidence="2" id="KW-1185">Reference proteome</keyword>
<dbReference type="GeneID" id="106752912"/>
<feature type="domain" description="Double jelly roll-like" evidence="1">
    <location>
        <begin position="69"/>
        <end position="385"/>
    </location>
</feature>
<dbReference type="OrthoDB" id="6624501at2759"/>
<reference evidence="3" key="1">
    <citation type="submission" date="2025-08" db="UniProtKB">
        <authorList>
            <consortium name="RefSeq"/>
        </authorList>
    </citation>
    <scope>IDENTIFICATION</scope>
    <source>
        <tissue evidence="3">Leaf</tissue>
    </source>
</reference>